<accession>A0A9P7ME75</accession>
<dbReference type="EMBL" id="SRPO01000118">
    <property type="protein sequence ID" value="KAG5940212.1"/>
    <property type="molecule type" value="Genomic_DNA"/>
</dbReference>
<sequence length="60" mass="6689">MSTLLKDQGYMFYGQNFEPESKAETTKEPLTRKMGSLVVSRVPTVPHMPAMVNLNSSKGK</sequence>
<dbReference type="AlphaFoldDB" id="A0A9P7ME75"/>
<protein>
    <submittedName>
        <fullName evidence="1">Uncharacterized protein</fullName>
    </submittedName>
</protein>
<evidence type="ECO:0000313" key="2">
    <source>
        <dbReference type="Proteomes" id="UP000706124"/>
    </source>
</evidence>
<organism evidence="1 2">
    <name type="scientific">Claviceps pazoutovae</name>
    <dbReference type="NCBI Taxonomy" id="1649127"/>
    <lineage>
        <taxon>Eukaryota</taxon>
        <taxon>Fungi</taxon>
        <taxon>Dikarya</taxon>
        <taxon>Ascomycota</taxon>
        <taxon>Pezizomycotina</taxon>
        <taxon>Sordariomycetes</taxon>
        <taxon>Hypocreomycetidae</taxon>
        <taxon>Hypocreales</taxon>
        <taxon>Clavicipitaceae</taxon>
        <taxon>Claviceps</taxon>
    </lineage>
</organism>
<proteinExistence type="predicted"/>
<feature type="non-terminal residue" evidence="1">
    <location>
        <position position="60"/>
    </location>
</feature>
<evidence type="ECO:0000313" key="1">
    <source>
        <dbReference type="EMBL" id="KAG5940212.1"/>
    </source>
</evidence>
<comment type="caution">
    <text evidence="1">The sequence shown here is derived from an EMBL/GenBank/DDBJ whole genome shotgun (WGS) entry which is preliminary data.</text>
</comment>
<name>A0A9P7ME75_9HYPO</name>
<reference evidence="1 2" key="1">
    <citation type="journal article" date="2020" name="bioRxiv">
        <title>Whole genome comparisons of ergot fungi reveals the divergence and evolution of species within the genus Claviceps are the result of varying mechanisms driving genome evolution and host range expansion.</title>
        <authorList>
            <person name="Wyka S.A."/>
            <person name="Mondo S.J."/>
            <person name="Liu M."/>
            <person name="Dettman J."/>
            <person name="Nalam V."/>
            <person name="Broders K.D."/>
        </authorList>
    </citation>
    <scope>NUCLEOTIDE SEQUENCE [LARGE SCALE GENOMIC DNA]</scope>
    <source>
        <strain evidence="1 2">CCC 1485</strain>
    </source>
</reference>
<gene>
    <name evidence="1" type="ORF">E4U60_000586</name>
</gene>
<dbReference type="Proteomes" id="UP000706124">
    <property type="component" value="Unassembled WGS sequence"/>
</dbReference>
<keyword evidence="2" id="KW-1185">Reference proteome</keyword>